<protein>
    <recommendedName>
        <fullName evidence="3">Leucine rich repeat-containing protein</fullName>
    </recommendedName>
</protein>
<organism evidence="1 2">
    <name type="scientific">Flavobacterium phragmitis</name>
    <dbReference type="NCBI Taxonomy" id="739143"/>
    <lineage>
        <taxon>Bacteria</taxon>
        <taxon>Pseudomonadati</taxon>
        <taxon>Bacteroidota</taxon>
        <taxon>Flavobacteriia</taxon>
        <taxon>Flavobacteriales</taxon>
        <taxon>Flavobacteriaceae</taxon>
        <taxon>Flavobacterium</taxon>
    </lineage>
</organism>
<dbReference type="Proteomes" id="UP000199672">
    <property type="component" value="Unassembled WGS sequence"/>
</dbReference>
<evidence type="ECO:0008006" key="3">
    <source>
        <dbReference type="Google" id="ProtNLM"/>
    </source>
</evidence>
<reference evidence="2" key="1">
    <citation type="submission" date="2016-10" db="EMBL/GenBank/DDBJ databases">
        <authorList>
            <person name="Varghese N."/>
            <person name="Submissions S."/>
        </authorList>
    </citation>
    <scope>NUCLEOTIDE SEQUENCE [LARGE SCALE GENOMIC DNA]</scope>
    <source>
        <strain evidence="2">CGMCC 1.10370</strain>
    </source>
</reference>
<proteinExistence type="predicted"/>
<accession>A0A1I1W987</accession>
<dbReference type="EMBL" id="FOMH01000014">
    <property type="protein sequence ID" value="SFD91775.1"/>
    <property type="molecule type" value="Genomic_DNA"/>
</dbReference>
<gene>
    <name evidence="1" type="ORF">SAMN05216297_114150</name>
</gene>
<evidence type="ECO:0000313" key="2">
    <source>
        <dbReference type="Proteomes" id="UP000199672"/>
    </source>
</evidence>
<dbReference type="STRING" id="739143.SAMN05216297_114150"/>
<dbReference type="PANTHER" id="PTHR47186">
    <property type="entry name" value="LEUCINE-RICH REPEAT-CONTAINING PROTEIN 57"/>
    <property type="match status" value="1"/>
</dbReference>
<dbReference type="AlphaFoldDB" id="A0A1I1W987"/>
<keyword evidence="2" id="KW-1185">Reference proteome</keyword>
<sequence>MYFFKKTKFSSLTEALENPKNCKKLSLKFYNHSLKDKGEIFSQFVNLEVLEIQTDTSTYYLNDFELPTEIGNLKKLKKLSVLNFPLKTFPDWIFNLESLQYLMLRGNDMDTIPEPISQLKNLKTLRIECCPLNSIPETLSQLKNLKFLGLCDTRLTDLNSNLFPDNLKEIYFNGTGVYNDEDLECLKKKLPRTKIYP</sequence>
<dbReference type="RefSeq" id="WP_091497903.1">
    <property type="nucleotide sequence ID" value="NZ_FOMH01000014.1"/>
</dbReference>
<name>A0A1I1W987_9FLAO</name>
<evidence type="ECO:0000313" key="1">
    <source>
        <dbReference type="EMBL" id="SFD91775.1"/>
    </source>
</evidence>
<dbReference type="OrthoDB" id="1249515at2"/>
<dbReference type="InterPro" id="IPR032675">
    <property type="entry name" value="LRR_dom_sf"/>
</dbReference>
<dbReference type="SUPFAM" id="SSF52047">
    <property type="entry name" value="RNI-like"/>
    <property type="match status" value="1"/>
</dbReference>
<dbReference type="Gene3D" id="3.80.10.10">
    <property type="entry name" value="Ribonuclease Inhibitor"/>
    <property type="match status" value="1"/>
</dbReference>
<dbReference type="PANTHER" id="PTHR47186:SF3">
    <property type="entry name" value="OS09G0267800 PROTEIN"/>
    <property type="match status" value="1"/>
</dbReference>